<sequence length="284" mass="31267">MSGFDTIVIVDWSARSAPSPARRTKDAIFVGMARDTYLATSYQRTRVAAMRFLTGLLDGERRAGRRVLVGFDFPFGYPKGFARAVAGSGDPLVLWEWLASRIEDDDRNRNNRFDVAEAMNAGFAAPGPFWGCSAKRATKQLLFRKPVYDPFPFMERRVIEQKLPRAKTTFQLLGNGSVGSQSLLGLPHVQGLRKRYGTDLSVSPFEASDTPIVLAEIYPGLIDASVKARVRGVEILDAAQVRLVAKAFASLAPDHLEAMLREGDREEGWILGLGHEPALIEGLG</sequence>
<proteinExistence type="predicted"/>
<gene>
    <name evidence="1" type="ORF">KUL25_17420</name>
</gene>
<keyword evidence="2" id="KW-1185">Reference proteome</keyword>
<accession>A0A975TTV5</accession>
<evidence type="ECO:0000313" key="1">
    <source>
        <dbReference type="EMBL" id="QXL87191.1"/>
    </source>
</evidence>
<evidence type="ECO:0000313" key="2">
    <source>
        <dbReference type="Proteomes" id="UP000693972"/>
    </source>
</evidence>
<name>A0A975TTV5_9RHOB</name>
<dbReference type="Proteomes" id="UP000693972">
    <property type="component" value="Unassembled WGS sequence"/>
</dbReference>
<reference evidence="1 2" key="1">
    <citation type="submission" date="2021-07" db="EMBL/GenBank/DDBJ databases">
        <title>Karlodiniumbacter phycospheric gen. nov., sp. nov., a phycosphere bacterium isolated from karlodinium veneficum.</title>
        <authorList>
            <person name="Peng Y."/>
            <person name="Jiang L."/>
            <person name="Lee J."/>
        </authorList>
    </citation>
    <scope>NUCLEOTIDE SEQUENCE</scope>
    <source>
        <strain evidence="1 2">N5</strain>
    </source>
</reference>
<dbReference type="EMBL" id="CP078073">
    <property type="protein sequence ID" value="QXL87191.1"/>
    <property type="molecule type" value="Genomic_DNA"/>
</dbReference>
<evidence type="ECO:0008006" key="3">
    <source>
        <dbReference type="Google" id="ProtNLM"/>
    </source>
</evidence>
<dbReference type="EMBL" id="JAIMBW010000001">
    <property type="protein sequence ID" value="MBY4894541.1"/>
    <property type="molecule type" value="Genomic_DNA"/>
</dbReference>
<dbReference type="AlphaFoldDB" id="A0A975TTV5"/>
<dbReference type="RefSeq" id="WP_257894096.1">
    <property type="nucleotide sequence ID" value="NZ_JAIMBW010000001.1"/>
</dbReference>
<protein>
    <recommendedName>
        <fullName evidence="3">Molybdopterin guanine dinucleotide synthesis</fullName>
    </recommendedName>
</protein>
<organism evidence="1">
    <name type="scientific">Gymnodinialimonas phycosphaerae</name>
    <dbReference type="NCBI Taxonomy" id="2841589"/>
    <lineage>
        <taxon>Bacteria</taxon>
        <taxon>Pseudomonadati</taxon>
        <taxon>Pseudomonadota</taxon>
        <taxon>Alphaproteobacteria</taxon>
        <taxon>Rhodobacterales</taxon>
        <taxon>Paracoccaceae</taxon>
        <taxon>Gymnodinialimonas</taxon>
    </lineage>
</organism>